<evidence type="ECO:0000259" key="4">
    <source>
        <dbReference type="Pfam" id="PF00127"/>
    </source>
</evidence>
<dbReference type="PROSITE" id="PS51318">
    <property type="entry name" value="TAT"/>
    <property type="match status" value="1"/>
</dbReference>
<dbReference type="SUPFAM" id="SSF49503">
    <property type="entry name" value="Cupredoxins"/>
    <property type="match status" value="1"/>
</dbReference>
<dbReference type="STRING" id="1227499.C493_06332"/>
<feature type="region of interest" description="Disordered" evidence="3">
    <location>
        <begin position="145"/>
        <end position="164"/>
    </location>
</feature>
<gene>
    <name evidence="5" type="ORF">C493_06332</name>
</gene>
<feature type="domain" description="Blue (type 1) copper" evidence="4">
    <location>
        <begin position="111"/>
        <end position="145"/>
    </location>
</feature>
<comment type="caution">
    <text evidence="5">The sequence shown here is derived from an EMBL/GenBank/DDBJ whole genome shotgun (WGS) entry which is preliminary data.</text>
</comment>
<evidence type="ECO:0000313" key="5">
    <source>
        <dbReference type="EMBL" id="ELY58763.1"/>
    </source>
</evidence>
<evidence type="ECO:0000256" key="1">
    <source>
        <dbReference type="ARBA" id="ARBA00022723"/>
    </source>
</evidence>
<dbReference type="GO" id="GO:0009055">
    <property type="term" value="F:electron transfer activity"/>
    <property type="evidence" value="ECO:0007669"/>
    <property type="project" value="InterPro"/>
</dbReference>
<protein>
    <submittedName>
        <fullName evidence="5">Halocyanin-like protein (Copper-containing protein) 2</fullName>
    </submittedName>
</protein>
<keyword evidence="6" id="KW-1185">Reference proteome</keyword>
<dbReference type="PROSITE" id="PS51257">
    <property type="entry name" value="PROKAR_LIPOPROTEIN"/>
    <property type="match status" value="1"/>
</dbReference>
<evidence type="ECO:0000256" key="3">
    <source>
        <dbReference type="SAM" id="MobiDB-lite"/>
    </source>
</evidence>
<evidence type="ECO:0000313" key="6">
    <source>
        <dbReference type="Proteomes" id="UP000011602"/>
    </source>
</evidence>
<dbReference type="InterPro" id="IPR000923">
    <property type="entry name" value="BlueCu_1"/>
</dbReference>
<keyword evidence="2" id="KW-0186">Copper</keyword>
<organism evidence="5 6">
    <name type="scientific">Natronolimnohabitans innermongolicus JCM 12255</name>
    <dbReference type="NCBI Taxonomy" id="1227499"/>
    <lineage>
        <taxon>Archaea</taxon>
        <taxon>Methanobacteriati</taxon>
        <taxon>Methanobacteriota</taxon>
        <taxon>Stenosarchaea group</taxon>
        <taxon>Halobacteria</taxon>
        <taxon>Halobacteriales</taxon>
        <taxon>Natrialbaceae</taxon>
        <taxon>Natronolimnohabitans</taxon>
    </lineage>
</organism>
<accession>L9XDQ3</accession>
<dbReference type="Gene3D" id="2.60.40.420">
    <property type="entry name" value="Cupredoxins - blue copper proteins"/>
    <property type="match status" value="1"/>
</dbReference>
<name>L9XDQ3_9EURY</name>
<reference evidence="5 6" key="1">
    <citation type="journal article" date="2014" name="PLoS Genet.">
        <title>Phylogenetically driven sequencing of extremely halophilic archaea reveals strategies for static and dynamic osmo-response.</title>
        <authorList>
            <person name="Becker E.A."/>
            <person name="Seitzer P.M."/>
            <person name="Tritt A."/>
            <person name="Larsen D."/>
            <person name="Krusor M."/>
            <person name="Yao A.I."/>
            <person name="Wu D."/>
            <person name="Madern D."/>
            <person name="Eisen J.A."/>
            <person name="Darling A.E."/>
            <person name="Facciotti M.T."/>
        </authorList>
    </citation>
    <scope>NUCLEOTIDE SEQUENCE [LARGE SCALE GENOMIC DNA]</scope>
    <source>
        <strain evidence="5 6">JCM 12255</strain>
    </source>
</reference>
<dbReference type="Proteomes" id="UP000011602">
    <property type="component" value="Unassembled WGS sequence"/>
</dbReference>
<dbReference type="InterPro" id="IPR008972">
    <property type="entry name" value="Cupredoxin"/>
</dbReference>
<dbReference type="AlphaFoldDB" id="L9XDQ3"/>
<dbReference type="Pfam" id="PF00127">
    <property type="entry name" value="Copper-bind"/>
    <property type="match status" value="1"/>
</dbReference>
<evidence type="ECO:0000256" key="2">
    <source>
        <dbReference type="ARBA" id="ARBA00023008"/>
    </source>
</evidence>
<dbReference type="InterPro" id="IPR006311">
    <property type="entry name" value="TAT_signal"/>
</dbReference>
<keyword evidence="1" id="KW-0479">Metal-binding</keyword>
<sequence>MAVSGRSTRRRLLKLSGVTLVSGVAGCLRGEVGAGDPDLGDPKPYVEVTFSSGRDDEHADPAVAHLVDGGTVEWVADGGKREHAVAAYHPSTHGDQRRIPDGTEPWESADLTDGESFDRVFDEEGVFDYVCRPHEADGAVGSIVVGWPEPDEEPGLEPPSDSYPAAAAEAIERRNERVRDVLEEVHE</sequence>
<proteinExistence type="predicted"/>
<dbReference type="eggNOG" id="arCOG02918">
    <property type="taxonomic scope" value="Archaea"/>
</dbReference>
<dbReference type="EMBL" id="AOHZ01000033">
    <property type="protein sequence ID" value="ELY58763.1"/>
    <property type="molecule type" value="Genomic_DNA"/>
</dbReference>
<dbReference type="GO" id="GO:0005507">
    <property type="term" value="F:copper ion binding"/>
    <property type="evidence" value="ECO:0007669"/>
    <property type="project" value="InterPro"/>
</dbReference>